<name>A0A940Y9W4_9BURK</name>
<evidence type="ECO:0000313" key="2">
    <source>
        <dbReference type="EMBL" id="MBQ0929066.1"/>
    </source>
</evidence>
<reference evidence="2 3" key="1">
    <citation type="submission" date="2021-04" db="EMBL/GenBank/DDBJ databases">
        <title>The genome sequence of Ideonella sp. 3Y2.</title>
        <authorList>
            <person name="Liu Y."/>
        </authorList>
    </citation>
    <scope>NUCLEOTIDE SEQUENCE [LARGE SCALE GENOMIC DNA]</scope>
    <source>
        <strain evidence="2 3">3Y2</strain>
    </source>
</reference>
<feature type="signal peptide" evidence="1">
    <location>
        <begin position="1"/>
        <end position="22"/>
    </location>
</feature>
<feature type="chain" id="PRO_5038133563" evidence="1">
    <location>
        <begin position="23"/>
        <end position="264"/>
    </location>
</feature>
<dbReference type="InterPro" id="IPR014547">
    <property type="entry name" value="UCP028477"/>
</dbReference>
<protein>
    <submittedName>
        <fullName evidence="2">DUF2145 domain-containing protein</fullName>
    </submittedName>
</protein>
<organism evidence="2 3">
    <name type="scientific">Ideonella alba</name>
    <dbReference type="NCBI Taxonomy" id="2824118"/>
    <lineage>
        <taxon>Bacteria</taxon>
        <taxon>Pseudomonadati</taxon>
        <taxon>Pseudomonadota</taxon>
        <taxon>Betaproteobacteria</taxon>
        <taxon>Burkholderiales</taxon>
        <taxon>Sphaerotilaceae</taxon>
        <taxon>Ideonella</taxon>
    </lineage>
</organism>
<dbReference type="RefSeq" id="WP_210851252.1">
    <property type="nucleotide sequence ID" value="NZ_JAGQDD010000001.1"/>
</dbReference>
<evidence type="ECO:0000256" key="1">
    <source>
        <dbReference type="SAM" id="SignalP"/>
    </source>
</evidence>
<dbReference type="Pfam" id="PF09916">
    <property type="entry name" value="DUF2145"/>
    <property type="match status" value="1"/>
</dbReference>
<dbReference type="EMBL" id="JAGQDD010000001">
    <property type="protein sequence ID" value="MBQ0929066.1"/>
    <property type="molecule type" value="Genomic_DNA"/>
</dbReference>
<comment type="caution">
    <text evidence="2">The sequence shown here is derived from an EMBL/GenBank/DDBJ whole genome shotgun (WGS) entry which is preliminary data.</text>
</comment>
<accession>A0A940Y9W4</accession>
<dbReference type="AlphaFoldDB" id="A0A940Y9W4"/>
<evidence type="ECO:0000313" key="3">
    <source>
        <dbReference type="Proteomes" id="UP000676246"/>
    </source>
</evidence>
<dbReference type="Proteomes" id="UP000676246">
    <property type="component" value="Unassembled WGS sequence"/>
</dbReference>
<proteinExistence type="predicted"/>
<keyword evidence="3" id="KW-1185">Reference proteome</keyword>
<gene>
    <name evidence="2" type="ORF">KAK03_01115</name>
</gene>
<sequence length="264" mass="29286">MSALWRTAALVVALLTAPTALAGRPCTSEPPTVAEVQQGLALAVRTEAALQASGASVVLLARAGQDLSAYRLRWSHMGWAYRQTDASGQTSWRVVHKLNHCGSDQAQVYGQGLAEFFLDRPWRYEAAYLVPTPELQARLLPLLQDDARVLRWHEPRYNMLAYPWATRYQQSNQWAIETLAGAADEGASDRPRAQAWLQLRGFTPTVLHLGPLTRLGARATRANIAFDDHPNDKRFADRIETTTVDAVVDWLQIAHLGGPVQTVR</sequence>
<dbReference type="PIRSF" id="PIRSF028477">
    <property type="entry name" value="UCP028477"/>
    <property type="match status" value="1"/>
</dbReference>
<keyword evidence="1" id="KW-0732">Signal</keyword>